<dbReference type="PANTHER" id="PTHR23023">
    <property type="entry name" value="DIMETHYLANILINE MONOOXYGENASE"/>
    <property type="match status" value="1"/>
</dbReference>
<evidence type="ECO:0000256" key="1">
    <source>
        <dbReference type="ARBA" id="ARBA00009183"/>
    </source>
</evidence>
<dbReference type="SUPFAM" id="SSF51905">
    <property type="entry name" value="FAD/NAD(P)-binding domain"/>
    <property type="match status" value="1"/>
</dbReference>
<organism evidence="6 7">
    <name type="scientific">Actinidia rufa</name>
    <dbReference type="NCBI Taxonomy" id="165716"/>
    <lineage>
        <taxon>Eukaryota</taxon>
        <taxon>Viridiplantae</taxon>
        <taxon>Streptophyta</taxon>
        <taxon>Embryophyta</taxon>
        <taxon>Tracheophyta</taxon>
        <taxon>Spermatophyta</taxon>
        <taxon>Magnoliopsida</taxon>
        <taxon>eudicotyledons</taxon>
        <taxon>Gunneridae</taxon>
        <taxon>Pentapetalae</taxon>
        <taxon>asterids</taxon>
        <taxon>Ericales</taxon>
        <taxon>Actinidiaceae</taxon>
        <taxon>Actinidia</taxon>
    </lineage>
</organism>
<evidence type="ECO:0000313" key="7">
    <source>
        <dbReference type="Proteomes" id="UP000585474"/>
    </source>
</evidence>
<dbReference type="AlphaFoldDB" id="A0A7J0F220"/>
<dbReference type="EC" id="1.-.-.-" evidence="5"/>
<dbReference type="GO" id="GO:0050661">
    <property type="term" value="F:NADP binding"/>
    <property type="evidence" value="ECO:0007669"/>
    <property type="project" value="InterPro"/>
</dbReference>
<gene>
    <name evidence="6" type="ORF">Acr_08g0010490</name>
</gene>
<evidence type="ECO:0000256" key="5">
    <source>
        <dbReference type="RuleBase" id="RU361177"/>
    </source>
</evidence>
<evidence type="ECO:0000256" key="3">
    <source>
        <dbReference type="ARBA" id="ARBA00022827"/>
    </source>
</evidence>
<dbReference type="GO" id="GO:0050660">
    <property type="term" value="F:flavin adenine dinucleotide binding"/>
    <property type="evidence" value="ECO:0007669"/>
    <property type="project" value="InterPro"/>
</dbReference>
<keyword evidence="5" id="KW-0503">Monooxygenase</keyword>
<comment type="caution">
    <text evidence="6">The sequence shown here is derived from an EMBL/GenBank/DDBJ whole genome shotgun (WGS) entry which is preliminary data.</text>
</comment>
<evidence type="ECO:0000256" key="4">
    <source>
        <dbReference type="ARBA" id="ARBA00023002"/>
    </source>
</evidence>
<keyword evidence="4 5" id="KW-0560">Oxidoreductase</keyword>
<dbReference type="EMBL" id="BJWL01000008">
    <property type="protein sequence ID" value="GFY92653.1"/>
    <property type="molecule type" value="Genomic_DNA"/>
</dbReference>
<keyword evidence="2 5" id="KW-0285">Flavoprotein</keyword>
<comment type="similarity">
    <text evidence="1 5">Belongs to the FMO family.</text>
</comment>
<dbReference type="Gene3D" id="3.50.50.60">
    <property type="entry name" value="FAD/NAD(P)-binding domain"/>
    <property type="match status" value="2"/>
</dbReference>
<name>A0A7J0F220_9ERIC</name>
<dbReference type="Pfam" id="PF13450">
    <property type="entry name" value="NAD_binding_8"/>
    <property type="match status" value="1"/>
</dbReference>
<dbReference type="InterPro" id="IPR050346">
    <property type="entry name" value="FMO-like"/>
</dbReference>
<keyword evidence="3 5" id="KW-0274">FAD</keyword>
<sequence length="194" mass="21739">MPPPRPLFLQHFIRVITTTLPTIDHLGEKEVVFPITLVLTTRSIAEKNSTTCNMKVAVIGAGVTGLIAARELQREGHRVVIFERKKTNLVALGSMTHESRPIHSDSTQTERHEEVLRFLNDFARDFGLCELIRFGAEVVRVEQVDSGKDQWVVESRTSGVSSEEFFEAVVVCNGHHAEPRVVILPGKAISIIWF</sequence>
<accession>A0A7J0F220</accession>
<dbReference type="Proteomes" id="UP000585474">
    <property type="component" value="Unassembled WGS sequence"/>
</dbReference>
<evidence type="ECO:0000256" key="2">
    <source>
        <dbReference type="ARBA" id="ARBA00022630"/>
    </source>
</evidence>
<dbReference type="InterPro" id="IPR036188">
    <property type="entry name" value="FAD/NAD-bd_sf"/>
</dbReference>
<dbReference type="Pfam" id="PF00743">
    <property type="entry name" value="FMO-like"/>
    <property type="match status" value="1"/>
</dbReference>
<proteinExistence type="inferred from homology"/>
<dbReference type="InterPro" id="IPR020946">
    <property type="entry name" value="Flavin_mOase-like"/>
</dbReference>
<keyword evidence="7" id="KW-1185">Reference proteome</keyword>
<reference evidence="6 7" key="1">
    <citation type="submission" date="2019-07" db="EMBL/GenBank/DDBJ databases">
        <title>De Novo Assembly of kiwifruit Actinidia rufa.</title>
        <authorList>
            <person name="Sugita-Konishi S."/>
            <person name="Sato K."/>
            <person name="Mori E."/>
            <person name="Abe Y."/>
            <person name="Kisaki G."/>
            <person name="Hamano K."/>
            <person name="Suezawa K."/>
            <person name="Otani M."/>
            <person name="Fukuda T."/>
            <person name="Manabe T."/>
            <person name="Gomi K."/>
            <person name="Tabuchi M."/>
            <person name="Akimitsu K."/>
            <person name="Kataoka I."/>
        </authorList>
    </citation>
    <scope>NUCLEOTIDE SEQUENCE [LARGE SCALE GENOMIC DNA]</scope>
    <source>
        <strain evidence="7">cv. Fuchu</strain>
    </source>
</reference>
<protein>
    <recommendedName>
        <fullName evidence="5">Flavin-containing monooxygenase</fullName>
        <ecNumber evidence="5">1.-.-.-</ecNumber>
    </recommendedName>
</protein>
<dbReference type="GO" id="GO:0004499">
    <property type="term" value="F:N,N-dimethylaniline monooxygenase activity"/>
    <property type="evidence" value="ECO:0007669"/>
    <property type="project" value="InterPro"/>
</dbReference>
<comment type="cofactor">
    <cofactor evidence="5">
        <name>FAD</name>
        <dbReference type="ChEBI" id="CHEBI:57692"/>
    </cofactor>
</comment>
<evidence type="ECO:0000313" key="6">
    <source>
        <dbReference type="EMBL" id="GFY92653.1"/>
    </source>
</evidence>
<dbReference type="OrthoDB" id="66881at2759"/>